<evidence type="ECO:0000256" key="2">
    <source>
        <dbReference type="ARBA" id="ARBA00008748"/>
    </source>
</evidence>
<keyword evidence="7 9" id="KW-0067">ATP-binding</keyword>
<dbReference type="EMBL" id="BLAU01000001">
    <property type="protein sequence ID" value="GET22692.1"/>
    <property type="molecule type" value="Genomic_DNA"/>
</dbReference>
<dbReference type="RefSeq" id="WP_106542886.1">
    <property type="nucleotide sequence ID" value="NZ_BLAU01000001.1"/>
</dbReference>
<dbReference type="GO" id="GO:0047761">
    <property type="term" value="F:butyrate kinase activity"/>
    <property type="evidence" value="ECO:0007669"/>
    <property type="project" value="UniProtKB-UniRule"/>
</dbReference>
<keyword evidence="3 9" id="KW-0963">Cytoplasm</keyword>
<dbReference type="AlphaFoldDB" id="A0A2P8CAT7"/>
<dbReference type="PROSITE" id="PS01076">
    <property type="entry name" value="ACETATE_KINASE_2"/>
    <property type="match status" value="1"/>
</dbReference>
<evidence type="ECO:0000256" key="5">
    <source>
        <dbReference type="ARBA" id="ARBA00022741"/>
    </source>
</evidence>
<dbReference type="PANTHER" id="PTHR21060">
    <property type="entry name" value="ACETATE KINASE"/>
    <property type="match status" value="1"/>
</dbReference>
<evidence type="ECO:0000256" key="3">
    <source>
        <dbReference type="ARBA" id="ARBA00022490"/>
    </source>
</evidence>
<dbReference type="NCBIfam" id="NF002834">
    <property type="entry name" value="PRK03011.1-5"/>
    <property type="match status" value="1"/>
</dbReference>
<dbReference type="InterPro" id="IPR011245">
    <property type="entry name" value="Butyrate_kin"/>
</dbReference>
<comment type="caution">
    <text evidence="12">The sequence shown here is derived from an EMBL/GenBank/DDBJ whole genome shotgun (WGS) entry which is preliminary data.</text>
</comment>
<name>A0A2P8CAT7_9BACT</name>
<dbReference type="GO" id="GO:0008776">
    <property type="term" value="F:acetate kinase activity"/>
    <property type="evidence" value="ECO:0007669"/>
    <property type="project" value="TreeGrafter"/>
</dbReference>
<evidence type="ECO:0000313" key="11">
    <source>
        <dbReference type="EMBL" id="GET22692.1"/>
    </source>
</evidence>
<keyword evidence="6 9" id="KW-0418">Kinase</keyword>
<dbReference type="InterPro" id="IPR000890">
    <property type="entry name" value="Aliphatic_acid_kin_short-chain"/>
</dbReference>
<dbReference type="Pfam" id="PF00871">
    <property type="entry name" value="Acetate_kinase"/>
    <property type="match status" value="1"/>
</dbReference>
<dbReference type="Gene3D" id="3.30.420.40">
    <property type="match status" value="2"/>
</dbReference>
<dbReference type="CDD" id="cd24011">
    <property type="entry name" value="ASKHA_NBD_BK"/>
    <property type="match status" value="1"/>
</dbReference>
<dbReference type="EC" id="2.7.2.7" evidence="9"/>
<comment type="catalytic activity">
    <reaction evidence="8 9">
        <text>butanoate + ATP = butanoyl phosphate + ADP</text>
        <dbReference type="Rhea" id="RHEA:13585"/>
        <dbReference type="ChEBI" id="CHEBI:17968"/>
        <dbReference type="ChEBI" id="CHEBI:30616"/>
        <dbReference type="ChEBI" id="CHEBI:58079"/>
        <dbReference type="ChEBI" id="CHEBI:456216"/>
        <dbReference type="EC" id="2.7.2.7"/>
    </reaction>
</comment>
<dbReference type="OrthoDB" id="9771859at2"/>
<dbReference type="InterPro" id="IPR043129">
    <property type="entry name" value="ATPase_NBD"/>
</dbReference>
<proteinExistence type="inferred from homology"/>
<gene>
    <name evidence="9 11" type="primary">buk</name>
    <name evidence="12" type="ORF">CLV93_107215</name>
    <name evidence="11" type="ORF">JCM18694_29380</name>
</gene>
<dbReference type="GO" id="GO:0005737">
    <property type="term" value="C:cytoplasm"/>
    <property type="evidence" value="ECO:0007669"/>
    <property type="project" value="UniProtKB-SubCell"/>
</dbReference>
<dbReference type="HAMAP" id="MF_00542">
    <property type="entry name" value="Butyrate_kinase"/>
    <property type="match status" value="1"/>
</dbReference>
<evidence type="ECO:0000256" key="6">
    <source>
        <dbReference type="ARBA" id="ARBA00022777"/>
    </source>
</evidence>
<comment type="subcellular location">
    <subcellularLocation>
        <location evidence="1 9">Cytoplasm</location>
    </subcellularLocation>
</comment>
<dbReference type="Proteomes" id="UP000396862">
    <property type="component" value="Unassembled WGS sequence"/>
</dbReference>
<evidence type="ECO:0000256" key="1">
    <source>
        <dbReference type="ARBA" id="ARBA00004496"/>
    </source>
</evidence>
<dbReference type="EMBL" id="PYGC01000007">
    <property type="protein sequence ID" value="PSK82100.1"/>
    <property type="molecule type" value="Genomic_DNA"/>
</dbReference>
<dbReference type="PIRSF" id="PIRSF036458">
    <property type="entry name" value="Butyrate_kin"/>
    <property type="match status" value="1"/>
</dbReference>
<reference evidence="11 14" key="2">
    <citation type="submission" date="2019-10" db="EMBL/GenBank/DDBJ databases">
        <title>Prolixibacter strains distinguished by the presence of nitrate reductase genes were adept at nitrate-dependent anaerobic corrosion of metallic iron and carbon steel.</title>
        <authorList>
            <person name="Iino T."/>
            <person name="Shono N."/>
            <person name="Ito K."/>
            <person name="Nakamura R."/>
            <person name="Sueoka K."/>
            <person name="Harayama S."/>
            <person name="Ohkuma M."/>
        </authorList>
    </citation>
    <scope>NUCLEOTIDE SEQUENCE [LARGE SCALE GENOMIC DNA]</scope>
    <source>
        <strain evidence="11 14">MIC1-1</strain>
    </source>
</reference>
<protein>
    <recommendedName>
        <fullName evidence="9">Probable butyrate kinase</fullName>
        <shortName evidence="9">BK</shortName>
        <ecNumber evidence="9">2.7.2.7</ecNumber>
    </recommendedName>
    <alternativeName>
        <fullName evidence="9">Branched-chain carboxylic acid kinase</fullName>
    </alternativeName>
</protein>
<evidence type="ECO:0000256" key="10">
    <source>
        <dbReference type="RuleBase" id="RU003835"/>
    </source>
</evidence>
<keyword evidence="5 9" id="KW-0547">Nucleotide-binding</keyword>
<comment type="similarity">
    <text evidence="2 9 10">Belongs to the acetokinase family.</text>
</comment>
<keyword evidence="4 9" id="KW-0808">Transferase</keyword>
<dbReference type="NCBIfam" id="TIGR02707">
    <property type="entry name" value="butyr_kinase"/>
    <property type="match status" value="1"/>
</dbReference>
<sequence>MRDINILVINPGSTSTKIAVYEDVRCIFLKTLRHSKEELDQYKTVTEQYEFRKNAILEELKADRIDLNNMAAIIGRGGLTYPLESGVYEINERMVEHCKVGISGMHASNLGSMIAYELAQEIPNAMALTADPVVTDEMNDIARVSGHPNFERRSIFHALNQKAVARQHAAKLGRLYSDMNLIVVHLGGGVSIGAHNNGRVIDANNALDGEGPFSPERSGTLPAGQLVDMCFSNKYTKDEIKKMITGEAGFVAYLGTNDARDVEMAVNEGDERAIFYHNAMAYQVSKAIGEMATVLKGRVDGILITGGMAYDKTLMSLIRERVDFISQVYIYPGQDEMKALAMNALNVVRGEAKVRVYSR</sequence>
<dbReference type="PROSITE" id="PS01075">
    <property type="entry name" value="ACETATE_KINASE_1"/>
    <property type="match status" value="1"/>
</dbReference>
<reference evidence="12 13" key="1">
    <citation type="submission" date="2018-03" db="EMBL/GenBank/DDBJ databases">
        <title>Genomic Encyclopedia of Archaeal and Bacterial Type Strains, Phase II (KMG-II): from individual species to whole genera.</title>
        <authorList>
            <person name="Goeker M."/>
        </authorList>
    </citation>
    <scope>NUCLEOTIDE SEQUENCE [LARGE SCALE GENOMIC DNA]</scope>
    <source>
        <strain evidence="12 13">DSM 27267</strain>
    </source>
</reference>
<dbReference type="GO" id="GO:0006083">
    <property type="term" value="P:acetate metabolic process"/>
    <property type="evidence" value="ECO:0007669"/>
    <property type="project" value="TreeGrafter"/>
</dbReference>
<evidence type="ECO:0000313" key="14">
    <source>
        <dbReference type="Proteomes" id="UP000396862"/>
    </source>
</evidence>
<evidence type="ECO:0000256" key="9">
    <source>
        <dbReference type="HAMAP-Rule" id="MF_00542"/>
    </source>
</evidence>
<organism evidence="12 13">
    <name type="scientific">Prolixibacter denitrificans</name>
    <dbReference type="NCBI Taxonomy" id="1541063"/>
    <lineage>
        <taxon>Bacteria</taxon>
        <taxon>Pseudomonadati</taxon>
        <taxon>Bacteroidota</taxon>
        <taxon>Bacteroidia</taxon>
        <taxon>Marinilabiliales</taxon>
        <taxon>Prolixibacteraceae</taxon>
        <taxon>Prolixibacter</taxon>
    </lineage>
</organism>
<evidence type="ECO:0000313" key="13">
    <source>
        <dbReference type="Proteomes" id="UP000240621"/>
    </source>
</evidence>
<evidence type="ECO:0000256" key="7">
    <source>
        <dbReference type="ARBA" id="ARBA00022840"/>
    </source>
</evidence>
<dbReference type="GO" id="GO:0005524">
    <property type="term" value="F:ATP binding"/>
    <property type="evidence" value="ECO:0007669"/>
    <property type="project" value="UniProtKB-KW"/>
</dbReference>
<dbReference type="SUPFAM" id="SSF53067">
    <property type="entry name" value="Actin-like ATPase domain"/>
    <property type="match status" value="2"/>
</dbReference>
<keyword evidence="14" id="KW-1185">Reference proteome</keyword>
<evidence type="ECO:0000313" key="12">
    <source>
        <dbReference type="EMBL" id="PSK82100.1"/>
    </source>
</evidence>
<dbReference type="PRINTS" id="PR00471">
    <property type="entry name" value="ACETATEKNASE"/>
</dbReference>
<dbReference type="PANTHER" id="PTHR21060:SF3">
    <property type="entry name" value="BUTYRATE KINASE 2-RELATED"/>
    <property type="match status" value="1"/>
</dbReference>
<dbReference type="InterPro" id="IPR023865">
    <property type="entry name" value="Aliphatic_acid_kinase_CS"/>
</dbReference>
<evidence type="ECO:0000256" key="8">
    <source>
        <dbReference type="ARBA" id="ARBA00048596"/>
    </source>
</evidence>
<evidence type="ECO:0000256" key="4">
    <source>
        <dbReference type="ARBA" id="ARBA00022679"/>
    </source>
</evidence>
<dbReference type="Proteomes" id="UP000240621">
    <property type="component" value="Unassembled WGS sequence"/>
</dbReference>
<accession>A0A2P8CAT7</accession>